<organism evidence="1 2">
    <name type="scientific">Lojkania enalia</name>
    <dbReference type="NCBI Taxonomy" id="147567"/>
    <lineage>
        <taxon>Eukaryota</taxon>
        <taxon>Fungi</taxon>
        <taxon>Dikarya</taxon>
        <taxon>Ascomycota</taxon>
        <taxon>Pezizomycotina</taxon>
        <taxon>Dothideomycetes</taxon>
        <taxon>Pleosporomycetidae</taxon>
        <taxon>Pleosporales</taxon>
        <taxon>Pleosporales incertae sedis</taxon>
        <taxon>Lojkania</taxon>
    </lineage>
</organism>
<dbReference type="OrthoDB" id="3763345at2759"/>
<gene>
    <name evidence="1" type="ORF">CC78DRAFT_585115</name>
</gene>
<accession>A0A9P4K3J7</accession>
<sequence>MRIINKGGWEGWWGKLPRGLRLFRCNCSETEHLAVHISQADDALLIGLSDDHTKFKKAATRIRHQIDGKRHLSRVESTRAMIIAEKTIRKMSTLRKDLSLIFQGPTASALDNAHSIISWAAALPITDWKSDGMSNEVFNYLIGRIEAAEEVQPWPPVVREVLRIFQLEVMPHSEEYNKFLDDFEYRTPKVPRIEVSSLLRTD</sequence>
<dbReference type="Proteomes" id="UP000800093">
    <property type="component" value="Unassembled WGS sequence"/>
</dbReference>
<reference evidence="2" key="1">
    <citation type="journal article" date="2020" name="Stud. Mycol.">
        <title>101 Dothideomycetes genomes: A test case for predicting lifestyles and emergence of pathogens.</title>
        <authorList>
            <person name="Haridas S."/>
            <person name="Albert R."/>
            <person name="Binder M."/>
            <person name="Bloem J."/>
            <person name="LaButti K."/>
            <person name="Salamov A."/>
            <person name="Andreopoulos B."/>
            <person name="Baker S."/>
            <person name="Barry K."/>
            <person name="Bills G."/>
            <person name="Bluhm B."/>
            <person name="Cannon C."/>
            <person name="Castanera R."/>
            <person name="Culley D."/>
            <person name="Daum C."/>
            <person name="Ezra D."/>
            <person name="Gonzalez J."/>
            <person name="Henrissat B."/>
            <person name="Kuo A."/>
            <person name="Liang C."/>
            <person name="Lipzen A."/>
            <person name="Lutzoni F."/>
            <person name="Magnuson J."/>
            <person name="Mondo S."/>
            <person name="Nolan M."/>
            <person name="Ohm R."/>
            <person name="Pangilinan J."/>
            <person name="Park H.-J."/>
            <person name="Ramirez L."/>
            <person name="Alfaro M."/>
            <person name="Sun H."/>
            <person name="Tritt A."/>
            <person name="Yoshinaga Y."/>
            <person name="Zwiers L.-H."/>
            <person name="Turgeon B."/>
            <person name="Goodwin S."/>
            <person name="Spatafora J."/>
            <person name="Crous P."/>
            <person name="Grigoriev I."/>
        </authorList>
    </citation>
    <scope>NUCLEOTIDE SEQUENCE [LARGE SCALE GENOMIC DNA]</scope>
    <source>
        <strain evidence="2">CBS 304.66</strain>
    </source>
</reference>
<name>A0A9P4K3J7_9PLEO</name>
<evidence type="ECO:0000313" key="2">
    <source>
        <dbReference type="Proteomes" id="UP000800093"/>
    </source>
</evidence>
<keyword evidence="2" id="KW-1185">Reference proteome</keyword>
<evidence type="ECO:0000313" key="1">
    <source>
        <dbReference type="EMBL" id="KAF2260223.1"/>
    </source>
</evidence>
<comment type="caution">
    <text evidence="1">The sequence shown here is derived from an EMBL/GenBank/DDBJ whole genome shotgun (WGS) entry which is preliminary data.</text>
</comment>
<proteinExistence type="predicted"/>
<dbReference type="EMBL" id="ML986687">
    <property type="protein sequence ID" value="KAF2260223.1"/>
    <property type="molecule type" value="Genomic_DNA"/>
</dbReference>
<protein>
    <submittedName>
        <fullName evidence="1">Uncharacterized protein</fullName>
    </submittedName>
</protein>
<dbReference type="AlphaFoldDB" id="A0A9P4K3J7"/>